<feature type="transmembrane region" description="Helical" evidence="1">
    <location>
        <begin position="82"/>
        <end position="102"/>
    </location>
</feature>
<dbReference type="Pfam" id="PF13490">
    <property type="entry name" value="zf-HC2"/>
    <property type="match status" value="1"/>
</dbReference>
<organism evidence="3">
    <name type="scientific">marine sediment metagenome</name>
    <dbReference type="NCBI Taxonomy" id="412755"/>
    <lineage>
        <taxon>unclassified sequences</taxon>
        <taxon>metagenomes</taxon>
        <taxon>ecological metagenomes</taxon>
    </lineage>
</organism>
<accession>X1TMB7</accession>
<keyword evidence="1" id="KW-1133">Transmembrane helix</keyword>
<protein>
    <recommendedName>
        <fullName evidence="2">Putative zinc-finger domain-containing protein</fullName>
    </recommendedName>
</protein>
<dbReference type="InterPro" id="IPR041916">
    <property type="entry name" value="Anti_sigma_zinc_sf"/>
</dbReference>
<comment type="caution">
    <text evidence="3">The sequence shown here is derived from an EMBL/GenBank/DDBJ whole genome shotgun (WGS) entry which is preliminary data.</text>
</comment>
<name>X1TMB7_9ZZZZ</name>
<keyword evidence="1" id="KW-0812">Transmembrane</keyword>
<proteinExistence type="predicted"/>
<gene>
    <name evidence="3" type="ORF">S12H4_19082</name>
</gene>
<evidence type="ECO:0000256" key="1">
    <source>
        <dbReference type="SAM" id="Phobius"/>
    </source>
</evidence>
<reference evidence="3" key="1">
    <citation type="journal article" date="2014" name="Front. Microbiol.">
        <title>High frequency of phylogenetically diverse reductive dehalogenase-homologous genes in deep subseafloor sedimentary metagenomes.</title>
        <authorList>
            <person name="Kawai M."/>
            <person name="Futagami T."/>
            <person name="Toyoda A."/>
            <person name="Takaki Y."/>
            <person name="Nishi S."/>
            <person name="Hori S."/>
            <person name="Arai W."/>
            <person name="Tsubouchi T."/>
            <person name="Morono Y."/>
            <person name="Uchiyama I."/>
            <person name="Ito T."/>
            <person name="Fujiyama A."/>
            <person name="Inagaki F."/>
            <person name="Takami H."/>
        </authorList>
    </citation>
    <scope>NUCLEOTIDE SEQUENCE</scope>
    <source>
        <strain evidence="3">Expedition CK06-06</strain>
    </source>
</reference>
<feature type="domain" description="Putative zinc-finger" evidence="2">
    <location>
        <begin position="5"/>
        <end position="39"/>
    </location>
</feature>
<dbReference type="EMBL" id="BARW01009496">
    <property type="protein sequence ID" value="GAI81194.1"/>
    <property type="molecule type" value="Genomic_DNA"/>
</dbReference>
<evidence type="ECO:0000259" key="2">
    <source>
        <dbReference type="Pfam" id="PF13490"/>
    </source>
</evidence>
<dbReference type="AlphaFoldDB" id="X1TMB7"/>
<keyword evidence="1" id="KW-0472">Membrane</keyword>
<dbReference type="InterPro" id="IPR027383">
    <property type="entry name" value="Znf_put"/>
</dbReference>
<dbReference type="Gene3D" id="1.10.10.1320">
    <property type="entry name" value="Anti-sigma factor, zinc-finger domain"/>
    <property type="match status" value="1"/>
</dbReference>
<sequence>MERSCEDIREMLVDYADGQLSPDESNEVAEHLRKCEHCQKMLEALRRSLELAAVVWEDGLAETKEIRAPILVKVRKIHWPRYAAVAAGILLVLTTSVVWRALMRPAKKEISFAEIERRITESGSAARLLAAAELLAEYTDDEAFVKQQYRHIIEIYPKTTAAAKARSRI</sequence>
<evidence type="ECO:0000313" key="3">
    <source>
        <dbReference type="EMBL" id="GAI81194.1"/>
    </source>
</evidence>